<keyword evidence="8" id="KW-1185">Reference proteome</keyword>
<dbReference type="InterPro" id="IPR008271">
    <property type="entry name" value="Ser/Thr_kinase_AS"/>
</dbReference>
<comment type="similarity">
    <text evidence="4">Belongs to the protein kinase superfamily.</text>
</comment>
<dbReference type="InterPro" id="IPR000719">
    <property type="entry name" value="Prot_kinase_dom"/>
</dbReference>
<dbReference type="Proteomes" id="UP000002358">
    <property type="component" value="Unassembled WGS sequence"/>
</dbReference>
<dbReference type="EnsemblMetazoa" id="XM_016989622">
    <property type="protein sequence ID" value="XP_016845111"/>
    <property type="gene ID" value="LOC103317639"/>
</dbReference>
<keyword evidence="1 3" id="KW-0547">Nucleotide-binding</keyword>
<reference evidence="7" key="1">
    <citation type="submission" date="2021-01" db="UniProtKB">
        <authorList>
            <consortium name="EnsemblMetazoa"/>
        </authorList>
    </citation>
    <scope>IDENTIFICATION</scope>
</reference>
<dbReference type="OrthoDB" id="10261027at2759"/>
<keyword evidence="4" id="KW-0808">Transferase</keyword>
<evidence type="ECO:0000256" key="4">
    <source>
        <dbReference type="RuleBase" id="RU000304"/>
    </source>
</evidence>
<dbReference type="InterPro" id="IPR051681">
    <property type="entry name" value="Ser/Thr_Kinases-Pseudokinases"/>
</dbReference>
<dbReference type="Pfam" id="PF00069">
    <property type="entry name" value="Pkinase"/>
    <property type="match status" value="1"/>
</dbReference>
<dbReference type="KEGG" id="nvi:103317639"/>
<keyword evidence="4" id="KW-0418">Kinase</keyword>
<dbReference type="GeneID" id="103317639"/>
<dbReference type="InterPro" id="IPR017441">
    <property type="entry name" value="Protein_kinase_ATP_BS"/>
</dbReference>
<sequence>MNENNHEAEQSSKVDVKKTRYEGISNHDKENGERAMERLSCSSANFTAASMFEEFLPLKDLEISTPLIKKEEITFTSKLLGQGSFGTVTQGKWKYTDVAVKTLRLGINSMKLCREIAVMDKIRHPNVIFIMVVAYDISHCYIIVMEFFDSISLREFIFNPRIKNDFLITEDSKHEISKQICTAITYMHETVPKVIHQDLKPENILINDTLSVKICDMGHSKLSKMPANFKTTTGEIAQGTPPYMAPELLLFNQRASTHSDV</sequence>
<dbReference type="InParanoid" id="A0A7M7J8A4"/>
<evidence type="ECO:0000259" key="6">
    <source>
        <dbReference type="PROSITE" id="PS50011"/>
    </source>
</evidence>
<evidence type="ECO:0000313" key="8">
    <source>
        <dbReference type="Proteomes" id="UP000002358"/>
    </source>
</evidence>
<proteinExistence type="inferred from homology"/>
<feature type="region of interest" description="Disordered" evidence="5">
    <location>
        <begin position="1"/>
        <end position="34"/>
    </location>
</feature>
<evidence type="ECO:0000256" key="3">
    <source>
        <dbReference type="PROSITE-ProRule" id="PRU10141"/>
    </source>
</evidence>
<dbReference type="GO" id="GO:0004674">
    <property type="term" value="F:protein serine/threonine kinase activity"/>
    <property type="evidence" value="ECO:0007669"/>
    <property type="project" value="UniProtKB-KW"/>
</dbReference>
<name>A0A7M7J8A4_NASVI</name>
<dbReference type="Gene3D" id="1.10.510.10">
    <property type="entry name" value="Transferase(Phosphotransferase) domain 1"/>
    <property type="match status" value="1"/>
</dbReference>
<dbReference type="AlphaFoldDB" id="A0A7M7J8A4"/>
<dbReference type="GO" id="GO:0005524">
    <property type="term" value="F:ATP binding"/>
    <property type="evidence" value="ECO:0007669"/>
    <property type="project" value="UniProtKB-UniRule"/>
</dbReference>
<evidence type="ECO:0000256" key="5">
    <source>
        <dbReference type="SAM" id="MobiDB-lite"/>
    </source>
</evidence>
<feature type="domain" description="Protein kinase" evidence="6">
    <location>
        <begin position="74"/>
        <end position="261"/>
    </location>
</feature>
<dbReference type="PROSITE" id="PS00108">
    <property type="entry name" value="PROTEIN_KINASE_ST"/>
    <property type="match status" value="1"/>
</dbReference>
<dbReference type="PANTHER" id="PTHR44329:SF298">
    <property type="entry name" value="MIXED LINEAGE KINASE DOMAIN-LIKE PROTEIN"/>
    <property type="match status" value="1"/>
</dbReference>
<keyword evidence="2 3" id="KW-0067">ATP-binding</keyword>
<evidence type="ECO:0000256" key="1">
    <source>
        <dbReference type="ARBA" id="ARBA00022741"/>
    </source>
</evidence>
<dbReference type="PROSITE" id="PS50011">
    <property type="entry name" value="PROTEIN_KINASE_DOM"/>
    <property type="match status" value="1"/>
</dbReference>
<dbReference type="SMR" id="A0A7M7J8A4"/>
<keyword evidence="4" id="KW-0723">Serine/threonine-protein kinase</keyword>
<dbReference type="PROSITE" id="PS00107">
    <property type="entry name" value="PROTEIN_KINASE_ATP"/>
    <property type="match status" value="1"/>
</dbReference>
<feature type="binding site" evidence="3">
    <location>
        <position position="101"/>
    </location>
    <ligand>
        <name>ATP</name>
        <dbReference type="ChEBI" id="CHEBI:30616"/>
    </ligand>
</feature>
<dbReference type="PANTHER" id="PTHR44329">
    <property type="entry name" value="SERINE/THREONINE-PROTEIN KINASE TNNI3K-RELATED"/>
    <property type="match status" value="1"/>
</dbReference>
<organism evidence="7 8">
    <name type="scientific">Nasonia vitripennis</name>
    <name type="common">Parasitic wasp</name>
    <dbReference type="NCBI Taxonomy" id="7425"/>
    <lineage>
        <taxon>Eukaryota</taxon>
        <taxon>Metazoa</taxon>
        <taxon>Ecdysozoa</taxon>
        <taxon>Arthropoda</taxon>
        <taxon>Hexapoda</taxon>
        <taxon>Insecta</taxon>
        <taxon>Pterygota</taxon>
        <taxon>Neoptera</taxon>
        <taxon>Endopterygota</taxon>
        <taxon>Hymenoptera</taxon>
        <taxon>Apocrita</taxon>
        <taxon>Proctotrupomorpha</taxon>
        <taxon>Chalcidoidea</taxon>
        <taxon>Pteromalidae</taxon>
        <taxon>Pteromalinae</taxon>
        <taxon>Nasonia</taxon>
    </lineage>
</organism>
<accession>A0A7M7J8A4</accession>
<dbReference type="RefSeq" id="XP_016845111.1">
    <property type="nucleotide sequence ID" value="XM_016989622.2"/>
</dbReference>
<dbReference type="SUPFAM" id="SSF56112">
    <property type="entry name" value="Protein kinase-like (PK-like)"/>
    <property type="match status" value="1"/>
</dbReference>
<evidence type="ECO:0000256" key="2">
    <source>
        <dbReference type="ARBA" id="ARBA00022840"/>
    </source>
</evidence>
<dbReference type="InterPro" id="IPR011009">
    <property type="entry name" value="Kinase-like_dom_sf"/>
</dbReference>
<protein>
    <recommendedName>
        <fullName evidence="6">Protein kinase domain-containing protein</fullName>
    </recommendedName>
</protein>
<evidence type="ECO:0000313" key="7">
    <source>
        <dbReference type="EnsemblMetazoa" id="XP_016845111"/>
    </source>
</evidence>
<dbReference type="SMART" id="SM00220">
    <property type="entry name" value="S_TKc"/>
    <property type="match status" value="1"/>
</dbReference>